<evidence type="ECO:0000256" key="1">
    <source>
        <dbReference type="ARBA" id="ARBA00004251"/>
    </source>
</evidence>
<comment type="similarity">
    <text evidence="2">Belongs to the type-B carboxylesterase/lipase family.</text>
</comment>
<keyword evidence="4 14" id="KW-0812">Transmembrane</keyword>
<name>A0A8C9R1T1_SCLFO</name>
<reference evidence="17 18" key="1">
    <citation type="submission" date="2019-04" db="EMBL/GenBank/DDBJ databases">
        <authorList>
            <consortium name="Wellcome Sanger Institute Data Sharing"/>
        </authorList>
    </citation>
    <scope>NUCLEOTIDE SEQUENCE [LARGE SCALE GENOMIC DNA]</scope>
</reference>
<reference evidence="17" key="3">
    <citation type="submission" date="2025-09" db="UniProtKB">
        <authorList>
            <consortium name="Ensembl"/>
        </authorList>
    </citation>
    <scope>IDENTIFICATION</scope>
</reference>
<dbReference type="GeneTree" id="ENSGT00940000159580"/>
<dbReference type="GO" id="GO:0042043">
    <property type="term" value="F:neurexin family protein binding"/>
    <property type="evidence" value="ECO:0007669"/>
    <property type="project" value="InterPro"/>
</dbReference>
<feature type="transmembrane region" description="Helical" evidence="14">
    <location>
        <begin position="699"/>
        <end position="722"/>
    </location>
</feature>
<dbReference type="GO" id="GO:0007416">
    <property type="term" value="P:synapse assembly"/>
    <property type="evidence" value="ECO:0007669"/>
    <property type="project" value="UniProtKB-ARBA"/>
</dbReference>
<dbReference type="InterPro" id="IPR029058">
    <property type="entry name" value="AB_hydrolase_fold"/>
</dbReference>
<evidence type="ECO:0000256" key="3">
    <source>
        <dbReference type="ARBA" id="ARBA00022475"/>
    </source>
</evidence>
<keyword evidence="5 15" id="KW-0732">Signal</keyword>
<dbReference type="InterPro" id="IPR019819">
    <property type="entry name" value="Carboxylesterase_B_CS"/>
</dbReference>
<dbReference type="SUPFAM" id="SSF53474">
    <property type="entry name" value="alpha/beta-Hydrolases"/>
    <property type="match status" value="1"/>
</dbReference>
<dbReference type="GO" id="GO:0005886">
    <property type="term" value="C:plasma membrane"/>
    <property type="evidence" value="ECO:0007669"/>
    <property type="project" value="UniProtKB-SubCell"/>
</dbReference>
<feature type="domain" description="Carboxylesterase type B" evidence="16">
    <location>
        <begin position="49"/>
        <end position="613"/>
    </location>
</feature>
<gene>
    <name evidence="17" type="primary">NLGN3</name>
</gene>
<dbReference type="InterPro" id="IPR000460">
    <property type="entry name" value="Nlgn"/>
</dbReference>
<dbReference type="OrthoDB" id="6846267at2759"/>
<keyword evidence="7 14" id="KW-1133">Transmembrane helix</keyword>
<evidence type="ECO:0000256" key="5">
    <source>
        <dbReference type="ARBA" id="ARBA00022729"/>
    </source>
</evidence>
<dbReference type="KEGG" id="sfm:108934200"/>
<evidence type="ECO:0000256" key="12">
    <source>
        <dbReference type="ARBA" id="ARBA00034103"/>
    </source>
</evidence>
<reference evidence="17" key="2">
    <citation type="submission" date="2025-08" db="UniProtKB">
        <authorList>
            <consortium name="Ensembl"/>
        </authorList>
    </citation>
    <scope>IDENTIFICATION</scope>
</reference>
<dbReference type="Ensembl" id="ENSSFOT00015007166.2">
    <property type="protein sequence ID" value="ENSSFOP00015007057.1"/>
    <property type="gene ID" value="ENSSFOG00015004656.2"/>
</dbReference>
<evidence type="ECO:0000256" key="2">
    <source>
        <dbReference type="ARBA" id="ARBA00005964"/>
    </source>
</evidence>
<dbReference type="PROSITE" id="PS00941">
    <property type="entry name" value="CARBOXYLESTERASE_B_2"/>
    <property type="match status" value="1"/>
</dbReference>
<dbReference type="InterPro" id="IPR002018">
    <property type="entry name" value="CarbesteraseB"/>
</dbReference>
<keyword evidence="8" id="KW-0770">Synapse</keyword>
<keyword evidence="11" id="KW-0325">Glycoprotein</keyword>
<keyword evidence="9 14" id="KW-0472">Membrane</keyword>
<dbReference type="PRINTS" id="PR01090">
    <property type="entry name" value="NEUROLIGIN"/>
</dbReference>
<evidence type="ECO:0000313" key="17">
    <source>
        <dbReference type="Ensembl" id="ENSSFOP00015007057.1"/>
    </source>
</evidence>
<keyword evidence="10" id="KW-1015">Disulfide bond</keyword>
<proteinExistence type="inferred from homology"/>
<dbReference type="AlphaFoldDB" id="A0A8C9R1T1"/>
<evidence type="ECO:0000256" key="10">
    <source>
        <dbReference type="ARBA" id="ARBA00023157"/>
    </source>
</evidence>
<keyword evidence="6" id="KW-0130">Cell adhesion</keyword>
<dbReference type="InterPro" id="IPR051093">
    <property type="entry name" value="Neuroligin/BSAL"/>
</dbReference>
<dbReference type="Proteomes" id="UP000694397">
    <property type="component" value="Chromosome 4"/>
</dbReference>
<evidence type="ECO:0000256" key="13">
    <source>
        <dbReference type="SAM" id="MobiDB-lite"/>
    </source>
</evidence>
<evidence type="ECO:0000256" key="7">
    <source>
        <dbReference type="ARBA" id="ARBA00022989"/>
    </source>
</evidence>
<evidence type="ECO:0000256" key="14">
    <source>
        <dbReference type="SAM" id="Phobius"/>
    </source>
</evidence>
<feature type="compositionally biased region" description="Polar residues" evidence="13">
    <location>
        <begin position="734"/>
        <end position="743"/>
    </location>
</feature>
<evidence type="ECO:0000259" key="16">
    <source>
        <dbReference type="Pfam" id="PF00135"/>
    </source>
</evidence>
<keyword evidence="3" id="KW-1003">Cell membrane</keyword>
<evidence type="ECO:0000256" key="4">
    <source>
        <dbReference type="ARBA" id="ARBA00022692"/>
    </source>
</evidence>
<sequence length="838" mass="93948">MWFAGRRHRPHTHLCTRHGAMAASHYSISLWILSLSWSLTAVSGQSYHPTVNTQYGKLRGVRVPLPSEILGPVDQYLGVPYAASPVGEKRFMPPEPPSSWSGIKNTTHFAPVCPQNIHNAVPEIMMPVWFTFNLDIVATYIQDQNEDCLYLNIYVPTEDVTGAHTKKHSKDMFDNDGHEDEDIRDSGSKPVMVYIHGGSYMEGTGNMIDGSVLASYGNVIVITLNYRVGLLGFLSTGDQAAKGNYGLLDQIQALRWISENIGYFGGDSNRITVFGSGIGASCVSLLTLSHHSEGLFHRAVIQSGSALSSWAVNYQPVKYTRLLAEKVGCNVLDTLDMVDCLRKKSARELVEQDIQPARYHVAFGPVIDGDVIPDDPEILMEQGEFLNYDIMLGVNQGEGLRFVENVVDSEDGVSGNDFDFSVSDFVDSLYGYPEGKDTLRETIKFMYTDWADRENPETRRKTLVALFTDHQWVEPAVVTADLHARYGSPTYFYAFYHHCQSLMKPAWSDAAHGDEVPYVFGIPMIGPTDLFPCNFSKNDIMLSAVVMTYWTNFAKTGDPNKPVPQDTKFIHTKANRFEEVAWSKYNPQDQLYLHIGLKPRVRDHYRATKVAFWKQLVPHLYNINDMFHYTSTTTKVPPLETTQNTLATKRPGLKIWPFNTKRPPISPAYNTESGKEQWNGDEEPGPLVVENPRDYSTELSVTIAVGASLLFLNVLAFAALYYRKDKRRQDSHHQPSPQRQANANDVGHPPEEIMTLQMNQSHHGCDGTVTHDPLRASSLPDYALTLRRSPDDIPLMTPNTITMIPNSLVGMPNMHPYNTFTSGFNSTGLPHTHSTTRV</sequence>
<evidence type="ECO:0000256" key="11">
    <source>
        <dbReference type="ARBA" id="ARBA00023180"/>
    </source>
</evidence>
<feature type="region of interest" description="Disordered" evidence="13">
    <location>
        <begin position="664"/>
        <end position="685"/>
    </location>
</feature>
<protein>
    <submittedName>
        <fullName evidence="17">Neuroligin 3a</fullName>
    </submittedName>
</protein>
<evidence type="ECO:0000256" key="6">
    <source>
        <dbReference type="ARBA" id="ARBA00022889"/>
    </source>
</evidence>
<dbReference type="GO" id="GO:0045202">
    <property type="term" value="C:synapse"/>
    <property type="evidence" value="ECO:0007669"/>
    <property type="project" value="UniProtKB-SubCell"/>
</dbReference>
<feature type="signal peptide" evidence="15">
    <location>
        <begin position="1"/>
        <end position="44"/>
    </location>
</feature>
<feature type="chain" id="PRO_5034023425" evidence="15">
    <location>
        <begin position="45"/>
        <end position="838"/>
    </location>
</feature>
<dbReference type="GO" id="GO:0007155">
    <property type="term" value="P:cell adhesion"/>
    <property type="evidence" value="ECO:0007669"/>
    <property type="project" value="UniProtKB-KW"/>
</dbReference>
<evidence type="ECO:0000256" key="15">
    <source>
        <dbReference type="SAM" id="SignalP"/>
    </source>
</evidence>
<comment type="subcellular location">
    <subcellularLocation>
        <location evidence="1">Cell membrane</location>
        <topology evidence="1">Single-pass type I membrane protein</topology>
    </subcellularLocation>
    <subcellularLocation>
        <location evidence="12">Synapse</location>
    </subcellularLocation>
</comment>
<evidence type="ECO:0000256" key="8">
    <source>
        <dbReference type="ARBA" id="ARBA00023018"/>
    </source>
</evidence>
<organism evidence="17 18">
    <name type="scientific">Scleropages formosus</name>
    <name type="common">Asian bonytongue</name>
    <name type="synonym">Osteoglossum formosum</name>
    <dbReference type="NCBI Taxonomy" id="113540"/>
    <lineage>
        <taxon>Eukaryota</taxon>
        <taxon>Metazoa</taxon>
        <taxon>Chordata</taxon>
        <taxon>Craniata</taxon>
        <taxon>Vertebrata</taxon>
        <taxon>Euteleostomi</taxon>
        <taxon>Actinopterygii</taxon>
        <taxon>Neopterygii</taxon>
        <taxon>Teleostei</taxon>
        <taxon>Osteoglossocephala</taxon>
        <taxon>Osteoglossomorpha</taxon>
        <taxon>Osteoglossiformes</taxon>
        <taxon>Osteoglossidae</taxon>
        <taxon>Scleropages</taxon>
    </lineage>
</organism>
<dbReference type="Pfam" id="PF00135">
    <property type="entry name" value="COesterase"/>
    <property type="match status" value="1"/>
</dbReference>
<accession>A0A8C9R1T1</accession>
<dbReference type="FunFam" id="3.40.50.1820:FF:000001">
    <property type="entry name" value="Neuroligin 3 isoform"/>
    <property type="match status" value="1"/>
</dbReference>
<keyword evidence="18" id="KW-1185">Reference proteome</keyword>
<dbReference type="PANTHER" id="PTHR43903">
    <property type="entry name" value="NEUROLIGIN"/>
    <property type="match status" value="1"/>
</dbReference>
<evidence type="ECO:0000256" key="9">
    <source>
        <dbReference type="ARBA" id="ARBA00023136"/>
    </source>
</evidence>
<dbReference type="Gene3D" id="3.40.50.1820">
    <property type="entry name" value="alpha/beta hydrolase"/>
    <property type="match status" value="1"/>
</dbReference>
<evidence type="ECO:0000313" key="18">
    <source>
        <dbReference type="Proteomes" id="UP000694397"/>
    </source>
</evidence>
<feature type="region of interest" description="Disordered" evidence="13">
    <location>
        <begin position="727"/>
        <end position="749"/>
    </location>
</feature>